<protein>
    <submittedName>
        <fullName evidence="1">Uncharacterized protein</fullName>
    </submittedName>
</protein>
<dbReference type="OrthoDB" id="1925699at2759"/>
<dbReference type="Pfam" id="PF11901">
    <property type="entry name" value="DM9"/>
    <property type="match status" value="1"/>
</dbReference>
<reference evidence="1 2" key="1">
    <citation type="submission" date="2020-04" db="EMBL/GenBank/DDBJ databases">
        <authorList>
            <person name="Alioto T."/>
            <person name="Alioto T."/>
            <person name="Gomez Garrido J."/>
        </authorList>
    </citation>
    <scope>NUCLEOTIDE SEQUENCE [LARGE SCALE GENOMIC DNA]</scope>
</reference>
<organism evidence="1 2">
    <name type="scientific">Cloeon dipterum</name>
    <dbReference type="NCBI Taxonomy" id="197152"/>
    <lineage>
        <taxon>Eukaryota</taxon>
        <taxon>Metazoa</taxon>
        <taxon>Ecdysozoa</taxon>
        <taxon>Arthropoda</taxon>
        <taxon>Hexapoda</taxon>
        <taxon>Insecta</taxon>
        <taxon>Pterygota</taxon>
        <taxon>Palaeoptera</taxon>
        <taxon>Ephemeroptera</taxon>
        <taxon>Pisciforma</taxon>
        <taxon>Baetidae</taxon>
        <taxon>Cloeon</taxon>
    </lineage>
</organism>
<dbReference type="Proteomes" id="UP000494165">
    <property type="component" value="Unassembled WGS sequence"/>
</dbReference>
<name>A0A8S1DPS0_9INSE</name>
<keyword evidence="2" id="KW-1185">Reference proteome</keyword>
<evidence type="ECO:0000313" key="1">
    <source>
        <dbReference type="EMBL" id="CAB3384055.1"/>
    </source>
</evidence>
<dbReference type="EMBL" id="CADEPI010000334">
    <property type="protein sequence ID" value="CAB3384056.1"/>
    <property type="molecule type" value="Genomic_DNA"/>
</dbReference>
<comment type="caution">
    <text evidence="1">The sequence shown here is derived from an EMBL/GenBank/DDBJ whole genome shotgun (WGS) entry which is preliminary data.</text>
</comment>
<dbReference type="AlphaFoldDB" id="A0A8S1DPS0"/>
<evidence type="ECO:0000313" key="2">
    <source>
        <dbReference type="Proteomes" id="UP000494165"/>
    </source>
</evidence>
<dbReference type="InterPro" id="IPR006616">
    <property type="entry name" value="DM9_repeat"/>
</dbReference>
<sequence length="150" mass="16979">MSTIRWLNVRAGTTLDTSKIDPAFYVNGEPPISIARAWHGRHLLPGYVRLGNHTGYFVHKREVVKKTEYQLFFDGRLGWQEVGEGDPVPDNALKVGRTCQETLYLGKAKVNGVELFGMVASSVCSIATEDRVVETRRFSILTRLRNQEDR</sequence>
<accession>A0A8S1DPS0</accession>
<gene>
    <name evidence="1" type="ORF">CLODIP_2_CD10321</name>
</gene>
<dbReference type="EMBL" id="CADEPI010000334">
    <property type="protein sequence ID" value="CAB3384055.1"/>
    <property type="molecule type" value="Genomic_DNA"/>
</dbReference>
<proteinExistence type="predicted"/>